<feature type="domain" description="Endonuclease GajA/Old nuclease/RecF-like AAA" evidence="1">
    <location>
        <begin position="130"/>
        <end position="250"/>
    </location>
</feature>
<accession>A0A8T3VN61</accession>
<evidence type="ECO:0000313" key="2">
    <source>
        <dbReference type="EMBL" id="MBE6512097.1"/>
    </source>
</evidence>
<evidence type="ECO:0000313" key="3">
    <source>
        <dbReference type="Proteomes" id="UP000732619"/>
    </source>
</evidence>
<keyword evidence="2" id="KW-0547">Nucleotide-binding</keyword>
<dbReference type="AlphaFoldDB" id="A0A8T3VN61"/>
<gene>
    <name evidence="2" type="ORF">E7Z75_02945</name>
</gene>
<dbReference type="InterPro" id="IPR027417">
    <property type="entry name" value="P-loop_NTPase"/>
</dbReference>
<dbReference type="SUPFAM" id="SSF52540">
    <property type="entry name" value="P-loop containing nucleoside triphosphate hydrolases"/>
    <property type="match status" value="1"/>
</dbReference>
<evidence type="ECO:0000259" key="1">
    <source>
        <dbReference type="Pfam" id="PF13175"/>
    </source>
</evidence>
<reference evidence="2" key="1">
    <citation type="submission" date="2019-04" db="EMBL/GenBank/DDBJ databases">
        <title>Evolution of Biomass-Degrading Anaerobic Consortia Revealed by Metagenomics.</title>
        <authorList>
            <person name="Peng X."/>
        </authorList>
    </citation>
    <scope>NUCLEOTIDE SEQUENCE</scope>
    <source>
        <strain evidence="2">SIG14</strain>
    </source>
</reference>
<dbReference type="Gene3D" id="3.40.50.300">
    <property type="entry name" value="P-loop containing nucleotide triphosphate hydrolases"/>
    <property type="match status" value="1"/>
</dbReference>
<dbReference type="Pfam" id="PF13175">
    <property type="entry name" value="AAA_15"/>
    <property type="match status" value="1"/>
</dbReference>
<comment type="caution">
    <text evidence="2">The sequence shown here is derived from an EMBL/GenBank/DDBJ whole genome shotgun (WGS) entry which is preliminary data.</text>
</comment>
<dbReference type="EMBL" id="SUTG01000008">
    <property type="protein sequence ID" value="MBE6512097.1"/>
    <property type="molecule type" value="Genomic_DNA"/>
</dbReference>
<dbReference type="InterPro" id="IPR041685">
    <property type="entry name" value="AAA_GajA/Old/RecF-like"/>
</dbReference>
<protein>
    <submittedName>
        <fullName evidence="2">ATP-binding protein</fullName>
    </submittedName>
</protein>
<dbReference type="InterPro" id="IPR051396">
    <property type="entry name" value="Bact_Antivir_Def_Nuclease"/>
</dbReference>
<keyword evidence="2" id="KW-0067">ATP-binding</keyword>
<dbReference type="Proteomes" id="UP000732619">
    <property type="component" value="Unassembled WGS sequence"/>
</dbReference>
<organism evidence="2 3">
    <name type="scientific">Methanobrevibacter olleyae</name>
    <dbReference type="NCBI Taxonomy" id="294671"/>
    <lineage>
        <taxon>Archaea</taxon>
        <taxon>Methanobacteriati</taxon>
        <taxon>Methanobacteriota</taxon>
        <taxon>Methanomada group</taxon>
        <taxon>Methanobacteria</taxon>
        <taxon>Methanobacteriales</taxon>
        <taxon>Methanobacteriaceae</taxon>
        <taxon>Methanobrevibacter</taxon>
    </lineage>
</organism>
<name>A0A8T3VN61_METOL</name>
<dbReference type="PANTHER" id="PTHR43581">
    <property type="entry name" value="ATP/GTP PHOSPHATASE"/>
    <property type="match status" value="1"/>
</dbReference>
<dbReference type="PANTHER" id="PTHR43581:SF4">
    <property type="entry name" value="ATP_GTP PHOSPHATASE"/>
    <property type="match status" value="1"/>
</dbReference>
<proteinExistence type="predicted"/>
<dbReference type="GO" id="GO:0005524">
    <property type="term" value="F:ATP binding"/>
    <property type="evidence" value="ECO:0007669"/>
    <property type="project" value="UniProtKB-KW"/>
</dbReference>
<sequence>MSNFKFKINNVGSINHADMDIGRINVIGGKNCTGKSTTSNLLYCFLRAISSENDSTIKELLKSEFDITGPQDYNDNAGIYSHDDFSCTFDFKNFKFERQGDLDITKVFYFDSFSLFDNKAGGTYFLEHVKSLEAALEITEDNDNEDLEVEKLIKEILGGEIKKENGELFFVRENGIKTHMKNTSSGVKQVAIIQTLLNNNELEPNSFLIMDEPEVNLHPEWQIKFAKILVLLVKELDLSIYIASHSPFFIEAIELYSQFYDLIDDSYFYLTQKAEGYQYDIMPVDSNNLEAIYRNLGQPYDILDEIKMDLMFKKLDGD</sequence>